<dbReference type="Gene3D" id="1.10.540.10">
    <property type="entry name" value="Acyl-CoA dehydrogenase/oxidase, N-terminal domain"/>
    <property type="match status" value="1"/>
</dbReference>
<reference evidence="2" key="1">
    <citation type="submission" date="2018-05" db="EMBL/GenBank/DDBJ databases">
        <authorList>
            <person name="Lanie J.A."/>
            <person name="Ng W.-L."/>
            <person name="Kazmierczak K.M."/>
            <person name="Andrzejewski T.M."/>
            <person name="Davidsen T.M."/>
            <person name="Wayne K.J."/>
            <person name="Tettelin H."/>
            <person name="Glass J.I."/>
            <person name="Rusch D."/>
            <person name="Podicherti R."/>
            <person name="Tsui H.-C.T."/>
            <person name="Winkler M.E."/>
        </authorList>
    </citation>
    <scope>NUCLEOTIDE SEQUENCE</scope>
</reference>
<dbReference type="EMBL" id="UINC01026306">
    <property type="protein sequence ID" value="SVB03524.1"/>
    <property type="molecule type" value="Genomic_DNA"/>
</dbReference>
<gene>
    <name evidence="2" type="ORF">METZ01_LOCUS156378</name>
</gene>
<evidence type="ECO:0000259" key="1">
    <source>
        <dbReference type="Pfam" id="PF02771"/>
    </source>
</evidence>
<evidence type="ECO:0000313" key="2">
    <source>
        <dbReference type="EMBL" id="SVB03524.1"/>
    </source>
</evidence>
<dbReference type="SUPFAM" id="SSF56645">
    <property type="entry name" value="Acyl-CoA dehydrogenase NM domain-like"/>
    <property type="match status" value="1"/>
</dbReference>
<dbReference type="InterPro" id="IPR009100">
    <property type="entry name" value="AcylCoA_DH/oxidase_NM_dom_sf"/>
</dbReference>
<dbReference type="GO" id="GO:0050660">
    <property type="term" value="F:flavin adenine dinucleotide binding"/>
    <property type="evidence" value="ECO:0007669"/>
    <property type="project" value="InterPro"/>
</dbReference>
<proteinExistence type="predicted"/>
<dbReference type="Pfam" id="PF02771">
    <property type="entry name" value="Acyl-CoA_dh_N"/>
    <property type="match status" value="1"/>
</dbReference>
<dbReference type="InterPro" id="IPR037069">
    <property type="entry name" value="AcylCoA_DH/ox_N_sf"/>
</dbReference>
<name>A0A382AQ54_9ZZZZ</name>
<protein>
    <recommendedName>
        <fullName evidence="1">Acyl-CoA dehydrogenase/oxidase N-terminal domain-containing protein</fullName>
    </recommendedName>
</protein>
<dbReference type="GO" id="GO:0003995">
    <property type="term" value="F:acyl-CoA dehydrogenase activity"/>
    <property type="evidence" value="ECO:0007669"/>
    <property type="project" value="TreeGrafter"/>
</dbReference>
<dbReference type="InterPro" id="IPR013786">
    <property type="entry name" value="AcylCoA_DH/ox_N"/>
</dbReference>
<feature type="domain" description="Acyl-CoA dehydrogenase/oxidase N-terminal" evidence="1">
    <location>
        <begin position="8"/>
        <end position="119"/>
    </location>
</feature>
<organism evidence="2">
    <name type="scientific">marine metagenome</name>
    <dbReference type="NCBI Taxonomy" id="408172"/>
    <lineage>
        <taxon>unclassified sequences</taxon>
        <taxon>metagenomes</taxon>
        <taxon>ecological metagenomes</taxon>
    </lineage>
</organism>
<dbReference type="PANTHER" id="PTHR43884:SF12">
    <property type="entry name" value="ISOVALERYL-COA DEHYDROGENASE, MITOCHONDRIAL-RELATED"/>
    <property type="match status" value="1"/>
</dbReference>
<dbReference type="AlphaFoldDB" id="A0A382AQ54"/>
<accession>A0A382AQ54</accession>
<dbReference type="PANTHER" id="PTHR43884">
    <property type="entry name" value="ACYL-COA DEHYDROGENASE"/>
    <property type="match status" value="1"/>
</dbReference>
<sequence>MSEVFVQTDEQRLILETVRKFVAEAITPVAIELDRQVDPADCFSWEIVDQTDRVGIRTMTLSEEWGGMGADSLTTAMVIEEIAKGDMGIAVVIAQTLKLAQIFQKAMTEQQREKYLPRFRDDPRCLLAIGITEPETGSNYFIPNSAPFQTRAER</sequence>
<feature type="non-terminal residue" evidence="2">
    <location>
        <position position="154"/>
    </location>
</feature>